<dbReference type="PANTHER" id="PTHR30619:SF1">
    <property type="entry name" value="RECOMBINATION PROTEIN 2"/>
    <property type="match status" value="1"/>
</dbReference>
<evidence type="ECO:0000259" key="1">
    <source>
        <dbReference type="Pfam" id="PF00753"/>
    </source>
</evidence>
<dbReference type="SUPFAM" id="SSF56281">
    <property type="entry name" value="Metallo-hydrolase/oxidoreductase"/>
    <property type="match status" value="1"/>
</dbReference>
<feature type="domain" description="Metallo-beta-lactamase" evidence="1">
    <location>
        <begin position="33"/>
        <end position="79"/>
    </location>
</feature>
<dbReference type="InterPro" id="IPR001279">
    <property type="entry name" value="Metallo-B-lactamas"/>
</dbReference>
<evidence type="ECO:0000313" key="3">
    <source>
        <dbReference type="Proteomes" id="UP000240615"/>
    </source>
</evidence>
<evidence type="ECO:0000313" key="2">
    <source>
        <dbReference type="EMBL" id="AVQ39117.1"/>
    </source>
</evidence>
<accession>A0ABC8CXX9</accession>
<sequence length="382" mass="43887">MKEMHGLIKVHMLPAKEGDFIWMEYGDEEKYSHILIDGGVSVTGNVYAKIVQEIYERSEDIDAIILTHIDYDHIQGVINAIEQLPKEILTKVVKRIMFNTSQGIAHKRKMKIKENSCWEDNIKVNTSTFGYGIGEAISLINLLKEKELTKYLIDYVEAGDLFDLDKGAKMKIISPSSCELDELLVKWEAYKKDEEPVAYATNAENTKKNIDHLMKDALYIDNSVNNRSSIAFLFEFEGMKLIFLGDALPSICIEGLKKHNIIAPYSVDLIKISHHGSRSNTSDRLLKFLPTENYLLSTNGNNGKVPSKVVLAHLLKNCNNKSIRLYCNYKWWELEYAGKFFTEIDKEKILDKKKLQVQYIESKGIEIKEGIKLYGRYRRSNK</sequence>
<dbReference type="Proteomes" id="UP000240615">
    <property type="component" value="Chromosome"/>
</dbReference>
<dbReference type="Pfam" id="PF00753">
    <property type="entry name" value="Lactamase_B"/>
    <property type="match status" value="1"/>
</dbReference>
<protein>
    <recommendedName>
        <fullName evidence="1">Metallo-beta-lactamase domain-containing protein</fullName>
    </recommendedName>
</protein>
<gene>
    <name evidence="2" type="ORF">C7M56_10635</name>
</gene>
<dbReference type="EMBL" id="CP027777">
    <property type="protein sequence ID" value="AVQ39117.1"/>
    <property type="molecule type" value="Genomic_DNA"/>
</dbReference>
<dbReference type="PANTHER" id="PTHR30619">
    <property type="entry name" value="DNA INTERNALIZATION/COMPETENCE PROTEIN COMEC/REC2"/>
    <property type="match status" value="1"/>
</dbReference>
<dbReference type="InterPro" id="IPR036866">
    <property type="entry name" value="RibonucZ/Hydroxyglut_hydro"/>
</dbReference>
<organism evidence="2 3">
    <name type="scientific">Clostridium botulinum</name>
    <dbReference type="NCBI Taxonomy" id="1491"/>
    <lineage>
        <taxon>Bacteria</taxon>
        <taxon>Bacillati</taxon>
        <taxon>Bacillota</taxon>
        <taxon>Clostridia</taxon>
        <taxon>Eubacteriales</taxon>
        <taxon>Clostridiaceae</taxon>
        <taxon>Clostridium</taxon>
    </lineage>
</organism>
<proteinExistence type="predicted"/>
<name>A0ABC8CXX9_CLOBO</name>
<dbReference type="Gene3D" id="3.60.15.10">
    <property type="entry name" value="Ribonuclease Z/Hydroxyacylglutathione hydrolase-like"/>
    <property type="match status" value="1"/>
</dbReference>
<dbReference type="AlphaFoldDB" id="A0ABC8CXX9"/>
<dbReference type="InterPro" id="IPR052159">
    <property type="entry name" value="Competence_DNA_uptake"/>
</dbReference>
<reference evidence="2 3" key="1">
    <citation type="submission" date="2018-01" db="EMBL/GenBank/DDBJ databases">
        <title>Genetic Diversity of Clostridium botulinum in seafood.</title>
        <authorList>
            <person name="Athira V."/>
            <person name="Arun Jyothi P.V."/>
            <person name="Lalitha K.V."/>
            <person name="Joseph T.C."/>
        </authorList>
    </citation>
    <scope>NUCLEOTIDE SEQUENCE [LARGE SCALE GENOMIC DNA]</scope>
    <source>
        <strain evidence="2 3">Mfbjulcb8</strain>
    </source>
</reference>